<organism evidence="1 2">
    <name type="scientific">Gardnerella greenwoodii 00703Dmash</name>
    <dbReference type="NCBI Taxonomy" id="698960"/>
    <lineage>
        <taxon>Bacteria</taxon>
        <taxon>Bacillati</taxon>
        <taxon>Actinomycetota</taxon>
        <taxon>Actinomycetes</taxon>
        <taxon>Bifidobacteriales</taxon>
        <taxon>Bifidobacteriaceae</taxon>
        <taxon>Gardnerella</taxon>
        <taxon>Gardnerella greenwoodii</taxon>
    </lineage>
</organism>
<reference evidence="1 2" key="1">
    <citation type="journal article" date="2012" name="J. Bacteriol.">
        <title>Comparative Genomic Analyses of 17 Clinical Isolates of Gardnerella vaginalis Provide Evidence of Multiple Genetically Isolated Clades Consistent with Subspeciation into Genovars.</title>
        <authorList>
            <person name="Ahmed A."/>
            <person name="Earl J."/>
            <person name="Retchless A."/>
            <person name="Hillier S."/>
            <person name="Rabe L."/>
            <person name="Cherpes T."/>
            <person name="Powell E."/>
            <person name="Janto B."/>
            <person name="Eutsey R."/>
            <person name="Hiller N.L."/>
            <person name="Boissy R."/>
            <person name="Dahlgreen M."/>
            <person name="Hall B."/>
            <person name="Costerton J."/>
            <person name="Post J.C."/>
            <person name="Hu F."/>
            <person name="Ehrlich G."/>
        </authorList>
    </citation>
    <scope>NUCLEOTIDE SEQUENCE [LARGE SCALE GENOMIC DNA]</scope>
    <source>
        <strain evidence="1 2">00703Dmash</strain>
    </source>
</reference>
<evidence type="ECO:0000313" key="1">
    <source>
        <dbReference type="EMBL" id="EIK86336.1"/>
    </source>
</evidence>
<evidence type="ECO:0000313" key="2">
    <source>
        <dbReference type="Proteomes" id="UP000033074"/>
    </source>
</evidence>
<feature type="non-terminal residue" evidence="1">
    <location>
        <position position="1"/>
    </location>
</feature>
<sequence>HTCQQAKTVETKPKHRRVETTPVALKKIAIAQTTANTQQK</sequence>
<accession>I4MAU6</accession>
<dbReference type="Proteomes" id="UP000033074">
    <property type="component" value="Unassembled WGS sequence"/>
</dbReference>
<name>I4MAU6_9BIFI</name>
<protein>
    <submittedName>
        <fullName evidence="1">Uncharacterized protein</fullName>
    </submittedName>
</protein>
<gene>
    <name evidence="1" type="ORF">CGSMWGv00703Dmash_00460</name>
</gene>
<dbReference type="EMBL" id="ADEV01000004">
    <property type="protein sequence ID" value="EIK86336.1"/>
    <property type="molecule type" value="Genomic_DNA"/>
</dbReference>
<dbReference type="AlphaFoldDB" id="I4MAU6"/>
<proteinExistence type="predicted"/>
<comment type="caution">
    <text evidence="1">The sequence shown here is derived from an EMBL/GenBank/DDBJ whole genome shotgun (WGS) entry which is preliminary data.</text>
</comment>